<evidence type="ECO:0000256" key="5">
    <source>
        <dbReference type="ARBA" id="ARBA00022519"/>
    </source>
</evidence>
<dbReference type="Pfam" id="PF00893">
    <property type="entry name" value="Multi_Drug_Res"/>
    <property type="match status" value="1"/>
</dbReference>
<comment type="subunit">
    <text evidence="2">Forms a complex with MdtI.</text>
</comment>
<evidence type="ECO:0000256" key="7">
    <source>
        <dbReference type="ARBA" id="ARBA00022989"/>
    </source>
</evidence>
<dbReference type="EMBL" id="CP155620">
    <property type="protein sequence ID" value="XBJ30070.1"/>
    <property type="molecule type" value="Genomic_DNA"/>
</dbReference>
<dbReference type="GO" id="GO:0015297">
    <property type="term" value="F:antiporter activity"/>
    <property type="evidence" value="ECO:0007669"/>
    <property type="project" value="TreeGrafter"/>
</dbReference>
<evidence type="ECO:0000256" key="6">
    <source>
        <dbReference type="ARBA" id="ARBA00022692"/>
    </source>
</evidence>
<evidence type="ECO:0000256" key="2">
    <source>
        <dbReference type="ARBA" id="ARBA00011358"/>
    </source>
</evidence>
<dbReference type="GO" id="GO:0031460">
    <property type="term" value="P:glycine betaine transport"/>
    <property type="evidence" value="ECO:0007669"/>
    <property type="project" value="TreeGrafter"/>
</dbReference>
<feature type="transmembrane region" description="Helical" evidence="10">
    <location>
        <begin position="33"/>
        <end position="54"/>
    </location>
</feature>
<evidence type="ECO:0000313" key="11">
    <source>
        <dbReference type="EMBL" id="XBJ30070.1"/>
    </source>
</evidence>
<dbReference type="InterPro" id="IPR037185">
    <property type="entry name" value="EmrE-like"/>
</dbReference>
<accession>A0AAU7E9X1</accession>
<keyword evidence="6 9" id="KW-0812">Transmembrane</keyword>
<evidence type="ECO:0000256" key="9">
    <source>
        <dbReference type="RuleBase" id="RU003942"/>
    </source>
</evidence>
<evidence type="ECO:0000256" key="10">
    <source>
        <dbReference type="SAM" id="Phobius"/>
    </source>
</evidence>
<name>A0AAU7E9X1_9BACT</name>
<feature type="transmembrane region" description="Helical" evidence="10">
    <location>
        <begin position="61"/>
        <end position="82"/>
    </location>
</feature>
<evidence type="ECO:0000256" key="1">
    <source>
        <dbReference type="ARBA" id="ARBA00004429"/>
    </source>
</evidence>
<dbReference type="GO" id="GO:1903711">
    <property type="term" value="P:spermidine transmembrane transport"/>
    <property type="evidence" value="ECO:0007669"/>
    <property type="project" value="TreeGrafter"/>
</dbReference>
<dbReference type="PANTHER" id="PTHR30561:SF2">
    <property type="entry name" value="SPERMIDINE EXPORT PROTEIN MDTJ"/>
    <property type="match status" value="1"/>
</dbReference>
<keyword evidence="4" id="KW-1003">Cell membrane</keyword>
<protein>
    <recommendedName>
        <fullName evidence="3">Spermidine export protein MdtJ</fullName>
    </recommendedName>
</protein>
<evidence type="ECO:0000256" key="3">
    <source>
        <dbReference type="ARBA" id="ARBA00021112"/>
    </source>
</evidence>
<keyword evidence="7 10" id="KW-1133">Transmembrane helix</keyword>
<dbReference type="PANTHER" id="PTHR30561">
    <property type="entry name" value="SMR FAMILY PROTON-DEPENDENT DRUG EFFLUX TRANSPORTER SUGE"/>
    <property type="match status" value="1"/>
</dbReference>
<dbReference type="Gene3D" id="1.10.3730.20">
    <property type="match status" value="1"/>
</dbReference>
<comment type="similarity">
    <text evidence="9">Belongs to the drug/metabolite transporter (DMT) superfamily. Small multidrug resistance (SMR) (TC 2.A.7.1) family.</text>
</comment>
<organism evidence="11">
    <name type="scientific">Campylobacter sp. CCS1377</name>
    <dbReference type="NCBI Taxonomy" id="3158229"/>
    <lineage>
        <taxon>Bacteria</taxon>
        <taxon>Pseudomonadati</taxon>
        <taxon>Campylobacterota</taxon>
        <taxon>Epsilonproteobacteria</taxon>
        <taxon>Campylobacterales</taxon>
        <taxon>Campylobacteraceae</taxon>
        <taxon>Campylobacter</taxon>
    </lineage>
</organism>
<dbReference type="InterPro" id="IPR045324">
    <property type="entry name" value="Small_multidrug_res"/>
</dbReference>
<dbReference type="GO" id="GO:0005886">
    <property type="term" value="C:plasma membrane"/>
    <property type="evidence" value="ECO:0007669"/>
    <property type="project" value="UniProtKB-SubCell"/>
</dbReference>
<keyword evidence="8 10" id="KW-0472">Membrane</keyword>
<gene>
    <name evidence="11" type="ORF">AAH949_04380</name>
</gene>
<proteinExistence type="inferred from homology"/>
<dbReference type="RefSeq" id="WP_134238611.1">
    <property type="nucleotide sequence ID" value="NZ_CP155620.1"/>
</dbReference>
<dbReference type="GO" id="GO:0015220">
    <property type="term" value="F:choline transmembrane transporter activity"/>
    <property type="evidence" value="ECO:0007669"/>
    <property type="project" value="TreeGrafter"/>
</dbReference>
<evidence type="ECO:0000256" key="4">
    <source>
        <dbReference type="ARBA" id="ARBA00022475"/>
    </source>
</evidence>
<keyword evidence="5" id="KW-0997">Cell inner membrane</keyword>
<dbReference type="InterPro" id="IPR000390">
    <property type="entry name" value="Small_drug/metabolite_transptr"/>
</dbReference>
<dbReference type="GO" id="GO:0015199">
    <property type="term" value="F:amino-acid betaine transmembrane transporter activity"/>
    <property type="evidence" value="ECO:0007669"/>
    <property type="project" value="TreeGrafter"/>
</dbReference>
<dbReference type="SUPFAM" id="SSF103481">
    <property type="entry name" value="Multidrug resistance efflux transporter EmrE"/>
    <property type="match status" value="1"/>
</dbReference>
<comment type="subcellular location">
    <subcellularLocation>
        <location evidence="1">Cell inner membrane</location>
        <topology evidence="1">Multi-pass membrane protein</topology>
    </subcellularLocation>
    <subcellularLocation>
        <location evidence="9">Cell membrane</location>
        <topology evidence="9">Multi-pass membrane protein</topology>
    </subcellularLocation>
</comment>
<sequence length="111" mass="12279">MLLKTKMIAWIFLLGAIVAEVIGTSFLKNENQFIAYGAMAFFIALSYYLMGLAIKKIQVGIAYAVWELLGVVLILLISFVFFNESLTTTQIIGIVLSIIGILMINIGEVKE</sequence>
<feature type="transmembrane region" description="Helical" evidence="10">
    <location>
        <begin position="88"/>
        <end position="107"/>
    </location>
</feature>
<evidence type="ECO:0000256" key="8">
    <source>
        <dbReference type="ARBA" id="ARBA00023136"/>
    </source>
</evidence>
<reference evidence="11" key="1">
    <citation type="submission" date="2024-05" db="EMBL/GenBank/DDBJ databases">
        <title>Campylobacter coli isolated from environmental waters in Slovenia.</title>
        <authorList>
            <person name="Zautner A.E."/>
            <person name="Bunk B."/>
            <person name="Riedel T."/>
            <person name="Sproeer C."/>
        </authorList>
    </citation>
    <scope>NUCLEOTIDE SEQUENCE</scope>
    <source>
        <strain evidence="11">CCS1377</strain>
    </source>
</reference>
<dbReference type="AlphaFoldDB" id="A0AAU7E9X1"/>